<dbReference type="FunFam" id="2.20.110.10:FF:000002">
    <property type="entry name" value="Phosphatidylinositol 4-phosphate 5-kinase 8"/>
    <property type="match status" value="1"/>
</dbReference>
<gene>
    <name evidence="6" type="ORF">UPYG_G00283680</name>
</gene>
<dbReference type="Proteomes" id="UP001557470">
    <property type="component" value="Unassembled WGS sequence"/>
</dbReference>
<dbReference type="PANTHER" id="PTHR46511">
    <property type="entry name" value="MORN REPEAT-CONTAINING PROTEIN 3"/>
    <property type="match status" value="1"/>
</dbReference>
<sequence length="242" mass="27982">MPFLKKSRKVEPLSKILDLKTHKCGRRHTVYSVNEDSYTGDWLDNKKHGKGTQIWKKHKAIYHGDWKYGKRDGHGTYSKLQFASNEYSKEYSGGWKNDKKHGFGTYFYSDSACYEGEWFEDQRSGCGRMNYENGDIYEGEWLKDKPHGQGVLRLANGNCYEGTWKYGKRDGHGKFFYPDKGQLYEGFWVDGVAKCGTVCDFGREDAATPTLYPIPKVHLLDVESVIMETINIGTWRTDQTVY</sequence>
<comment type="subcellular location">
    <subcellularLocation>
        <location evidence="1">Cytoplasmic vesicle</location>
        <location evidence="1">Secretory vesicle</location>
        <location evidence="1">Acrosome</location>
    </subcellularLocation>
</comment>
<organism evidence="6 7">
    <name type="scientific">Umbra pygmaea</name>
    <name type="common">Eastern mudminnow</name>
    <dbReference type="NCBI Taxonomy" id="75934"/>
    <lineage>
        <taxon>Eukaryota</taxon>
        <taxon>Metazoa</taxon>
        <taxon>Chordata</taxon>
        <taxon>Craniata</taxon>
        <taxon>Vertebrata</taxon>
        <taxon>Euteleostomi</taxon>
        <taxon>Actinopterygii</taxon>
        <taxon>Neopterygii</taxon>
        <taxon>Teleostei</taxon>
        <taxon>Protacanthopterygii</taxon>
        <taxon>Esociformes</taxon>
        <taxon>Umbridae</taxon>
        <taxon>Umbra</taxon>
    </lineage>
</organism>
<evidence type="ECO:0000256" key="1">
    <source>
        <dbReference type="ARBA" id="ARBA00004218"/>
    </source>
</evidence>
<dbReference type="Gene3D" id="2.20.110.10">
    <property type="entry name" value="Histone H3 K4-specific methyltransferase SET7/9 N-terminal domain"/>
    <property type="match status" value="3"/>
</dbReference>
<dbReference type="SMART" id="SM00698">
    <property type="entry name" value="MORN"/>
    <property type="match status" value="6"/>
</dbReference>
<reference evidence="6 7" key="1">
    <citation type="submission" date="2024-06" db="EMBL/GenBank/DDBJ databases">
        <authorList>
            <person name="Pan Q."/>
            <person name="Wen M."/>
            <person name="Jouanno E."/>
            <person name="Zahm M."/>
            <person name="Klopp C."/>
            <person name="Cabau C."/>
            <person name="Louis A."/>
            <person name="Berthelot C."/>
            <person name="Parey E."/>
            <person name="Roest Crollius H."/>
            <person name="Montfort J."/>
            <person name="Robinson-Rechavi M."/>
            <person name="Bouchez O."/>
            <person name="Lampietro C."/>
            <person name="Lopez Roques C."/>
            <person name="Donnadieu C."/>
            <person name="Postlethwait J."/>
            <person name="Bobe J."/>
            <person name="Verreycken H."/>
            <person name="Guiguen Y."/>
        </authorList>
    </citation>
    <scope>NUCLEOTIDE SEQUENCE [LARGE SCALE GENOMIC DNA]</scope>
    <source>
        <strain evidence="6">Up_M1</strain>
        <tissue evidence="6">Testis</tissue>
    </source>
</reference>
<proteinExistence type="predicted"/>
<dbReference type="Pfam" id="PF02493">
    <property type="entry name" value="MORN"/>
    <property type="match status" value="6"/>
</dbReference>
<name>A0ABD0W479_UMBPY</name>
<dbReference type="EMBL" id="JAGEUA010000009">
    <property type="protein sequence ID" value="KAL0965625.1"/>
    <property type="molecule type" value="Genomic_DNA"/>
</dbReference>
<evidence type="ECO:0000313" key="7">
    <source>
        <dbReference type="Proteomes" id="UP001557470"/>
    </source>
</evidence>
<evidence type="ECO:0000256" key="2">
    <source>
        <dbReference type="ARBA" id="ARBA00022737"/>
    </source>
</evidence>
<evidence type="ECO:0000313" key="6">
    <source>
        <dbReference type="EMBL" id="KAL0965625.1"/>
    </source>
</evidence>
<evidence type="ECO:0000256" key="4">
    <source>
        <dbReference type="ARBA" id="ARBA00039854"/>
    </source>
</evidence>
<protein>
    <recommendedName>
        <fullName evidence="4">MORN repeat-containing protein 3</fullName>
    </recommendedName>
</protein>
<keyword evidence="7" id="KW-1185">Reference proteome</keyword>
<dbReference type="PANTHER" id="PTHR46511:SF1">
    <property type="entry name" value="MORN REPEAT-CONTAINING PROTEIN 3"/>
    <property type="match status" value="1"/>
</dbReference>
<evidence type="ECO:0000256" key="5">
    <source>
        <dbReference type="ARBA" id="ARBA00045851"/>
    </source>
</evidence>
<keyword evidence="2" id="KW-0677">Repeat</keyword>
<accession>A0ABD0W479</accession>
<dbReference type="AlphaFoldDB" id="A0ABD0W479"/>
<dbReference type="GO" id="GO:0001669">
    <property type="term" value="C:acrosomal vesicle"/>
    <property type="evidence" value="ECO:0007669"/>
    <property type="project" value="UniProtKB-SubCell"/>
</dbReference>
<keyword evidence="3" id="KW-0968">Cytoplasmic vesicle</keyword>
<dbReference type="InterPro" id="IPR003409">
    <property type="entry name" value="MORN"/>
</dbReference>
<comment type="caution">
    <text evidence="6">The sequence shown here is derived from an EMBL/GenBank/DDBJ whole genome shotgun (WGS) entry which is preliminary data.</text>
</comment>
<evidence type="ECO:0000256" key="3">
    <source>
        <dbReference type="ARBA" id="ARBA00023329"/>
    </source>
</evidence>
<dbReference type="InterPro" id="IPR052472">
    <property type="entry name" value="MORN3"/>
</dbReference>
<dbReference type="SUPFAM" id="SSF82185">
    <property type="entry name" value="Histone H3 K4-specific methyltransferase SET7/9 N-terminal domain"/>
    <property type="match status" value="2"/>
</dbReference>
<comment type="function">
    <text evidence="5">Assembles a suppression complex (suppresome) by tethering SIRT1 and MDM2 to regulate composite modifications of p53/TP53. Confers both deacetylation-mediated functional inactivation, by SIRT1, and ubiquitination-dependent degradation, by MDM2, of p53/TP53, promoting a proliferative and cell survival behaviors. May play a role in the regulation of spermatogenesis.</text>
</comment>